<dbReference type="InterPro" id="IPR011050">
    <property type="entry name" value="Pectin_lyase_fold/virulence"/>
</dbReference>
<dbReference type="InterPro" id="IPR012334">
    <property type="entry name" value="Pectin_lyas_fold"/>
</dbReference>
<evidence type="ECO:0000259" key="14">
    <source>
        <dbReference type="Pfam" id="PF25850"/>
    </source>
</evidence>
<comment type="cofactor">
    <cofactor evidence="1">
        <name>Ca(2+)</name>
        <dbReference type="ChEBI" id="CHEBI:29108"/>
    </cofactor>
</comment>
<organism evidence="15 16">
    <name type="scientific">[Lactobacillus] rogosae</name>
    <dbReference type="NCBI Taxonomy" id="706562"/>
    <lineage>
        <taxon>Bacteria</taxon>
        <taxon>Bacillati</taxon>
        <taxon>Bacillota</taxon>
        <taxon>Clostridia</taxon>
        <taxon>Lachnospirales</taxon>
        <taxon>Lachnospiraceae</taxon>
        <taxon>Lachnospira</taxon>
    </lineage>
</organism>
<evidence type="ECO:0000256" key="1">
    <source>
        <dbReference type="ARBA" id="ARBA00001913"/>
    </source>
</evidence>
<evidence type="ECO:0000256" key="9">
    <source>
        <dbReference type="SAM" id="MobiDB-lite"/>
    </source>
</evidence>
<dbReference type="Pfam" id="PF25850">
    <property type="entry name" value="PelX_Ig"/>
    <property type="match status" value="1"/>
</dbReference>
<dbReference type="InterPro" id="IPR052052">
    <property type="entry name" value="Polysaccharide_Lyase_9"/>
</dbReference>
<name>A0ABV1BXK3_9FIRM</name>
<dbReference type="PANTHER" id="PTHR40088:SF1">
    <property type="entry name" value="PECTATE LYASE PEL9"/>
    <property type="match status" value="1"/>
</dbReference>
<evidence type="ECO:0000256" key="10">
    <source>
        <dbReference type="SAM" id="Phobius"/>
    </source>
</evidence>
<comment type="subcellular location">
    <subcellularLocation>
        <location evidence="2">Secreted</location>
    </subcellularLocation>
</comment>
<dbReference type="InterPro" id="IPR058863">
    <property type="entry name" value="PelX-like_Ig"/>
</dbReference>
<dbReference type="EMBL" id="JBBMER010000009">
    <property type="protein sequence ID" value="MEQ2380461.1"/>
    <property type="molecule type" value="Genomic_DNA"/>
</dbReference>
<dbReference type="Proteomes" id="UP001442364">
    <property type="component" value="Unassembled WGS sequence"/>
</dbReference>
<comment type="similarity">
    <text evidence="8">Belongs to the polysaccharide lyase 9 family.</text>
</comment>
<accession>A0ABV1BXK3</accession>
<protein>
    <submittedName>
        <fullName evidence="15">Bacterial Ig-like domain-containing protein</fullName>
    </submittedName>
</protein>
<evidence type="ECO:0000256" key="2">
    <source>
        <dbReference type="ARBA" id="ARBA00004613"/>
    </source>
</evidence>
<evidence type="ECO:0000256" key="7">
    <source>
        <dbReference type="ARBA" id="ARBA00023239"/>
    </source>
</evidence>
<dbReference type="PANTHER" id="PTHR40088">
    <property type="entry name" value="PECTATE LYASE (EUROFUNG)"/>
    <property type="match status" value="1"/>
</dbReference>
<evidence type="ECO:0000259" key="11">
    <source>
        <dbReference type="Pfam" id="PF07523"/>
    </source>
</evidence>
<dbReference type="InterPro" id="IPR006626">
    <property type="entry name" value="PbH1"/>
</dbReference>
<evidence type="ECO:0000313" key="15">
    <source>
        <dbReference type="EMBL" id="MEQ2380461.1"/>
    </source>
</evidence>
<feature type="domain" description="Pectate disaccharide-lyase-like N-terminal" evidence="13">
    <location>
        <begin position="627"/>
        <end position="845"/>
    </location>
</feature>
<dbReference type="InterPro" id="IPR053868">
    <property type="entry name" value="Pel9A-like_beta_helix"/>
</dbReference>
<evidence type="ECO:0000256" key="4">
    <source>
        <dbReference type="ARBA" id="ARBA00022723"/>
    </source>
</evidence>
<gene>
    <name evidence="15" type="ORF">WMO14_11380</name>
</gene>
<dbReference type="Pfam" id="PF25849">
    <property type="entry name" value="PelX_N"/>
    <property type="match status" value="1"/>
</dbReference>
<evidence type="ECO:0000256" key="8">
    <source>
        <dbReference type="ARBA" id="ARBA00038263"/>
    </source>
</evidence>
<dbReference type="InterPro" id="IPR058953">
    <property type="entry name" value="PelX-like_N"/>
</dbReference>
<reference evidence="15 16" key="1">
    <citation type="submission" date="2024-03" db="EMBL/GenBank/DDBJ databases">
        <title>Human intestinal bacterial collection.</title>
        <authorList>
            <person name="Pauvert C."/>
            <person name="Hitch T.C.A."/>
            <person name="Clavel T."/>
        </authorList>
    </citation>
    <scope>NUCLEOTIDE SEQUENCE [LARGE SCALE GENOMIC DNA]</scope>
    <source>
        <strain evidence="15 16">CLA-AA-H255</strain>
    </source>
</reference>
<dbReference type="InterPro" id="IPR022038">
    <property type="entry name" value="Ig-like_bact"/>
</dbReference>
<dbReference type="SUPFAM" id="SSF51126">
    <property type="entry name" value="Pectin lyase-like"/>
    <property type="match status" value="1"/>
</dbReference>
<proteinExistence type="inferred from homology"/>
<evidence type="ECO:0000256" key="6">
    <source>
        <dbReference type="ARBA" id="ARBA00022837"/>
    </source>
</evidence>
<keyword evidence="10" id="KW-0812">Transmembrane</keyword>
<evidence type="ECO:0000259" key="12">
    <source>
        <dbReference type="Pfam" id="PF22842"/>
    </source>
</evidence>
<feature type="domain" description="Pectate disaccharide-lyase-like central Ig-like" evidence="14">
    <location>
        <begin position="876"/>
        <end position="945"/>
    </location>
</feature>
<dbReference type="Pfam" id="PF22842">
    <property type="entry name" value="Pel9A-like_beta_helix"/>
    <property type="match status" value="1"/>
</dbReference>
<feature type="region of interest" description="Disordered" evidence="9">
    <location>
        <begin position="1616"/>
        <end position="1642"/>
    </location>
</feature>
<keyword evidence="10" id="KW-1133">Transmembrane helix</keyword>
<dbReference type="Pfam" id="PF07523">
    <property type="entry name" value="Big_3"/>
    <property type="match status" value="1"/>
</dbReference>
<keyword evidence="4" id="KW-0479">Metal-binding</keyword>
<dbReference type="Gene3D" id="2.60.40.3630">
    <property type="match status" value="3"/>
</dbReference>
<evidence type="ECO:0000256" key="5">
    <source>
        <dbReference type="ARBA" id="ARBA00022729"/>
    </source>
</evidence>
<keyword evidence="7" id="KW-0456">Lyase</keyword>
<feature type="domain" description="Ig-like" evidence="11">
    <location>
        <begin position="527"/>
        <end position="599"/>
    </location>
</feature>
<feature type="transmembrane region" description="Helical" evidence="10">
    <location>
        <begin position="1649"/>
        <end position="1668"/>
    </location>
</feature>
<evidence type="ECO:0000259" key="13">
    <source>
        <dbReference type="Pfam" id="PF25849"/>
    </source>
</evidence>
<comment type="caution">
    <text evidence="15">The sequence shown here is derived from an EMBL/GenBank/DDBJ whole genome shotgun (WGS) entry which is preliminary data.</text>
</comment>
<keyword evidence="10" id="KW-0472">Membrane</keyword>
<keyword evidence="6" id="KW-0106">Calcium</keyword>
<keyword evidence="5" id="KW-0732">Signal</keyword>
<evidence type="ECO:0000256" key="3">
    <source>
        <dbReference type="ARBA" id="ARBA00022525"/>
    </source>
</evidence>
<keyword evidence="3" id="KW-0964">Secreted</keyword>
<feature type="domain" description="Pel9A-like right handed beta-helix region" evidence="12">
    <location>
        <begin position="963"/>
        <end position="1215"/>
    </location>
</feature>
<keyword evidence="16" id="KW-1185">Reference proteome</keyword>
<sequence>MRIKKEVRKIVASVLAFLMVVSLIPVNSLMTKANAASKTTFEGGKTVEDGTWKGWTWNVFGSSTDVTKAFATDTGNGGVTLEVTGDKGKINGSASDQGLNTFLYELDKSYDFTITAQAKVDTLAANAQAAFGLTIRDNVGAHGNTAKLTADKNNFAFVGGYGNQAASGHGNAGYKTTALAHTRLGESPEVGGTYDLAIQKVGDSVKLYFNGEVAAECSADDLITDNAMYVGLFAARNAKVTFNNVKLAYTQDSSSVKVTTNVTAPKKTTYCAGNTYEDVDLTGFKATVSVDGKEREITASDCVVDMSNDPFAEVTDAGKLNLLYLGQTIEVPITVIKEVVSDMYIEYMPVKTDYMVTDTALDFTGLVGKVVYNSGRTFDLKTLIDSNDTNTKVSDVDFTTAGNKEVTVSHTYGDVTKEVVIPISVSDATVKNITITSPNTTRFYTDTEYDADAYVEGLTITADYSDGSAKVIQGTDSVKAYVKAKAAELDTTKAGEYTYVVEYNGAKAEYTLEVVKPTVHSLKVDVYPTTTTYVKGADFSADGLEVVAVYDSGREEKVAESDVKVDSSAYKKDETGTYDIKISATVDGKALETTIQATVRDKKEFKFEDLTWNSIIFGQSIDKKAMTINTATEGSVIIEAPEGKGKCTDDGQDGIAYYYTKLDAKNDNFDITANVTVNYFITKTAPDNQEGFGIMVRDSNGTDGDSSIYYSNSIAVGGYYGQVNVFGRYGVTDGDASNRHNITRFSKIGKSLKYQITEDKPQTYELRLKKDNSGIYAWMKDIATGKYVEGSSVTSEVTGETNPGGELENIFYYLPADTFSTIDENNMYLGFFAARGAKITVDTSSVVLNVTDRAADAPQTFDKPAATKPGVSQTTLSQTSSESYTYGVSVNTKGLLTIKQNGKTIESQKLVEKGTYTFDTTLIVGDNRFQAYFEPDATQNITSSAPVVMNATVNRRIIAPVKEAIYCSPTGTSSAAGTKEDPLDVQTALTYCQAGQAVYALGGTYNLKKTTGVWHGNDGTGEDGMKYFMAAPDNTEDVVFDFGGSFVDSKFVSNTFDLSGDYWYVSGMKFGNGGGVRLGGSHNIVENCDFYGHSNSGLSVSRTDGSNNKADWPSYNQIINCNAYNNSDKSQNNADGFAAKLTCGEGNVFKGCIAAYNADDGWDLFSKGATGAIGAVEIYDSVCYGNGMLYYNGALHDSKGDGNGFKMGGSGIAVNHKIYNSYSFGNTANGFTNNSDPMGTYVNLVGYNNGGSNLELHVYTGDEPQFTVENVKSYSDDTYKEIVDAEGKALLNKTDKEAKEDVISRYYSLESFFINKNGESVNSEGAKLTAEDFKNLSNFKDIVNGGIEAMPEEKDGKVILGDFLQFVEGRPEEHVWGEWTVKTAPTCTEKGVEHRLCTKCDAEQTREIDALGHDFSDEFTVDKAPTVLEEGSKSRHCKHEGCAEKVDVTSIAKLTPDTVASGDMKDIVSVVVDTDDIEFTEAEKEAIANGADVKIEVDVKNIADSVTAKDKNAVEGIISGNYVVGSYFDISIILSVGNDKRTITSTDKKIEFTIALPENLINTDSTVTRTYKIVRVHDGETTILDTAFDAATGKLTFKSDKFSTYAIIYSDAKTEGSGEVIDNPSTSEPAAGNPETGESTATGDTTNSVVYVILMIMSVMALAGVFFYEKKRKGLSR</sequence>
<dbReference type="RefSeq" id="WP_349153859.1">
    <property type="nucleotide sequence ID" value="NZ_JBBMER010000009.1"/>
</dbReference>
<dbReference type="Gene3D" id="2.160.20.10">
    <property type="entry name" value="Single-stranded right-handed beta-helix, Pectin lyase-like"/>
    <property type="match status" value="1"/>
</dbReference>
<dbReference type="SMART" id="SM00710">
    <property type="entry name" value="PbH1"/>
    <property type="match status" value="6"/>
</dbReference>
<evidence type="ECO:0000313" key="16">
    <source>
        <dbReference type="Proteomes" id="UP001442364"/>
    </source>
</evidence>